<feature type="signal peptide" evidence="5">
    <location>
        <begin position="1"/>
        <end position="22"/>
    </location>
</feature>
<protein>
    <recommendedName>
        <fullName evidence="6">Pectinesterase inhibitor domain-containing protein</fullName>
    </recommendedName>
</protein>
<dbReference type="GO" id="GO:0004857">
    <property type="term" value="F:enzyme inhibitor activity"/>
    <property type="evidence" value="ECO:0007669"/>
    <property type="project" value="InterPro"/>
</dbReference>
<dbReference type="OrthoDB" id="770764at2759"/>
<comment type="caution">
    <text evidence="7">The sequence shown here is derived from an EMBL/GenBank/DDBJ whole genome shotgun (WGS) entry which is preliminary data.</text>
</comment>
<evidence type="ECO:0000256" key="5">
    <source>
        <dbReference type="SAM" id="SignalP"/>
    </source>
</evidence>
<evidence type="ECO:0000256" key="1">
    <source>
        <dbReference type="ARBA" id="ARBA00022729"/>
    </source>
</evidence>
<evidence type="ECO:0000256" key="4">
    <source>
        <dbReference type="SAM" id="Coils"/>
    </source>
</evidence>
<evidence type="ECO:0000256" key="3">
    <source>
        <dbReference type="ARBA" id="ARBA00038471"/>
    </source>
</evidence>
<keyword evidence="4" id="KW-0175">Coiled coil</keyword>
<dbReference type="InterPro" id="IPR052421">
    <property type="entry name" value="PCW_Enzyme_Inhibitor"/>
</dbReference>
<keyword evidence="8" id="KW-1185">Reference proteome</keyword>
<keyword evidence="2" id="KW-1015">Disulfide bond</keyword>
<feature type="coiled-coil region" evidence="4">
    <location>
        <begin position="111"/>
        <end position="138"/>
    </location>
</feature>
<feature type="domain" description="Pectinesterase inhibitor" evidence="6">
    <location>
        <begin position="75"/>
        <end position="222"/>
    </location>
</feature>
<dbReference type="Pfam" id="PF04043">
    <property type="entry name" value="PMEI"/>
    <property type="match status" value="1"/>
</dbReference>
<dbReference type="InterPro" id="IPR035513">
    <property type="entry name" value="Invertase/methylesterase_inhib"/>
</dbReference>
<comment type="similarity">
    <text evidence="3">Belongs to the PMEI family.</text>
</comment>
<dbReference type="EMBL" id="JAIQCV010000004">
    <property type="protein sequence ID" value="KAH1108534.1"/>
    <property type="molecule type" value="Genomic_DNA"/>
</dbReference>
<gene>
    <name evidence="7" type="ORF">J1N35_012302</name>
</gene>
<evidence type="ECO:0000259" key="6">
    <source>
        <dbReference type="SMART" id="SM00856"/>
    </source>
</evidence>
<feature type="chain" id="PRO_5039632329" description="Pectinesterase inhibitor domain-containing protein" evidence="5">
    <location>
        <begin position="23"/>
        <end position="229"/>
    </location>
</feature>
<sequence length="229" mass="25188">MGMNHLILALVPLSCLFSFSTSTSTSTPPSYSYHYSFSHSSSSAPSAAFNAHFSKSSGTRMDQTFNKLPTLPTNNVDPGLQQICKDTDHPVECISNIVPFLGHSKFVAEPVSVLKLEIQAMDNKVKEAIDKATKLMQDQSTQKLTASCLETCLDSYKSILDSDKRVLDALSLHDVYQVSMELSSNIENVQTCEDAFLEANIKSPNIQMDSVIRKMISNTLAIGVDKVHF</sequence>
<name>A0A9D3W3N9_9ROSI</name>
<evidence type="ECO:0000256" key="2">
    <source>
        <dbReference type="ARBA" id="ARBA00023157"/>
    </source>
</evidence>
<evidence type="ECO:0000313" key="7">
    <source>
        <dbReference type="EMBL" id="KAH1108534.1"/>
    </source>
</evidence>
<dbReference type="AlphaFoldDB" id="A0A9D3W3N9"/>
<dbReference type="NCBIfam" id="TIGR01614">
    <property type="entry name" value="PME_inhib"/>
    <property type="match status" value="1"/>
</dbReference>
<dbReference type="Proteomes" id="UP000828251">
    <property type="component" value="Unassembled WGS sequence"/>
</dbReference>
<dbReference type="Gene3D" id="1.20.140.40">
    <property type="entry name" value="Invertase/pectin methylesterase inhibitor family protein"/>
    <property type="match status" value="1"/>
</dbReference>
<organism evidence="7 8">
    <name type="scientific">Gossypium stocksii</name>
    <dbReference type="NCBI Taxonomy" id="47602"/>
    <lineage>
        <taxon>Eukaryota</taxon>
        <taxon>Viridiplantae</taxon>
        <taxon>Streptophyta</taxon>
        <taxon>Embryophyta</taxon>
        <taxon>Tracheophyta</taxon>
        <taxon>Spermatophyta</taxon>
        <taxon>Magnoliopsida</taxon>
        <taxon>eudicotyledons</taxon>
        <taxon>Gunneridae</taxon>
        <taxon>Pentapetalae</taxon>
        <taxon>rosids</taxon>
        <taxon>malvids</taxon>
        <taxon>Malvales</taxon>
        <taxon>Malvaceae</taxon>
        <taxon>Malvoideae</taxon>
        <taxon>Gossypium</taxon>
    </lineage>
</organism>
<reference evidence="7 8" key="1">
    <citation type="journal article" date="2021" name="Plant Biotechnol. J.">
        <title>Multi-omics assisted identification of the key and species-specific regulatory components of drought-tolerant mechanisms in Gossypium stocksii.</title>
        <authorList>
            <person name="Yu D."/>
            <person name="Ke L."/>
            <person name="Zhang D."/>
            <person name="Wu Y."/>
            <person name="Sun Y."/>
            <person name="Mei J."/>
            <person name="Sun J."/>
            <person name="Sun Y."/>
        </authorList>
    </citation>
    <scope>NUCLEOTIDE SEQUENCE [LARGE SCALE GENOMIC DNA]</scope>
    <source>
        <strain evidence="8">cv. E1</strain>
        <tissue evidence="7">Leaf</tissue>
    </source>
</reference>
<dbReference type="SMART" id="SM00856">
    <property type="entry name" value="PMEI"/>
    <property type="match status" value="1"/>
</dbReference>
<accession>A0A9D3W3N9</accession>
<proteinExistence type="inferred from homology"/>
<dbReference type="InterPro" id="IPR006501">
    <property type="entry name" value="Pectinesterase_inhib_dom"/>
</dbReference>
<dbReference type="SUPFAM" id="SSF101148">
    <property type="entry name" value="Plant invertase/pectin methylesterase inhibitor"/>
    <property type="match status" value="1"/>
</dbReference>
<dbReference type="CDD" id="cd15800">
    <property type="entry name" value="PMEI-like_2"/>
    <property type="match status" value="1"/>
</dbReference>
<keyword evidence="1 5" id="KW-0732">Signal</keyword>
<evidence type="ECO:0000313" key="8">
    <source>
        <dbReference type="Proteomes" id="UP000828251"/>
    </source>
</evidence>
<dbReference type="PANTHER" id="PTHR36710">
    <property type="entry name" value="PECTINESTERASE INHIBITOR-LIKE"/>
    <property type="match status" value="1"/>
</dbReference>
<dbReference type="PANTHER" id="PTHR36710:SF21">
    <property type="entry name" value="PECTINESTERASE INHIBITOR DOMAIN-CONTAINING PROTEIN"/>
    <property type="match status" value="1"/>
</dbReference>